<dbReference type="AlphaFoldDB" id="A0A813R3G8"/>
<name>A0A813R3G8_9BILA</name>
<keyword evidence="1" id="KW-0175">Coiled coil</keyword>
<feature type="region of interest" description="Disordered" evidence="2">
    <location>
        <begin position="335"/>
        <end position="367"/>
    </location>
</feature>
<keyword evidence="6" id="KW-1185">Reference proteome</keyword>
<feature type="compositionally biased region" description="Basic and acidic residues" evidence="2">
    <location>
        <begin position="353"/>
        <end position="367"/>
    </location>
</feature>
<evidence type="ECO:0000313" key="6">
    <source>
        <dbReference type="Proteomes" id="UP000663832"/>
    </source>
</evidence>
<dbReference type="OrthoDB" id="10000354at2759"/>
<feature type="compositionally biased region" description="Acidic residues" evidence="2">
    <location>
        <begin position="338"/>
        <end position="352"/>
    </location>
</feature>
<evidence type="ECO:0000256" key="1">
    <source>
        <dbReference type="SAM" id="Coils"/>
    </source>
</evidence>
<evidence type="ECO:0000313" key="5">
    <source>
        <dbReference type="EMBL" id="CAF0876076.1"/>
    </source>
</evidence>
<comment type="caution">
    <text evidence="3">The sequence shown here is derived from an EMBL/GenBank/DDBJ whole genome shotgun (WGS) entry which is preliminary data.</text>
</comment>
<dbReference type="Proteomes" id="UP000663877">
    <property type="component" value="Unassembled WGS sequence"/>
</dbReference>
<gene>
    <name evidence="4" type="ORF">BJG266_LOCUS6592</name>
    <name evidence="3" type="ORF">QVE165_LOCUS2967</name>
    <name evidence="5" type="ORF">QVE165_LOCUS8156</name>
</gene>
<dbReference type="InterPro" id="IPR027267">
    <property type="entry name" value="AH/BAR_dom_sf"/>
</dbReference>
<dbReference type="Gene3D" id="1.20.1270.60">
    <property type="entry name" value="Arfaptin homology (AH) domain/BAR domain"/>
    <property type="match status" value="1"/>
</dbReference>
<proteinExistence type="predicted"/>
<feature type="coiled-coil region" evidence="1">
    <location>
        <begin position="174"/>
        <end position="201"/>
    </location>
</feature>
<dbReference type="SUPFAM" id="SSF103657">
    <property type="entry name" value="BAR/IMD domain-like"/>
    <property type="match status" value="1"/>
</dbReference>
<feature type="compositionally biased region" description="Polar residues" evidence="2">
    <location>
        <begin position="407"/>
        <end position="423"/>
    </location>
</feature>
<evidence type="ECO:0000313" key="4">
    <source>
        <dbReference type="EMBL" id="CAF0827275.1"/>
    </source>
</evidence>
<sequence>MRGTTTMNIGACIGFKEALAANRFGNGNNDRYPLNPFIGKNFFEGENYRAALERLDEGYGVAMDLIELMQDYLDNEREQIRNLVSYGDKWVARLKQQSTLVSYHTTKRAQLDAVRLTKEIARVKESNCNEIQKVIEKYHNYVNETYISERFRPGRKHRRTQEFKKLFKTAHTSLREVSDELETLRTQEKKAQDALHTAESACEILELDPTTTEKQLIRANENQTKKRTVLNDIEDKILDTKEKYKAAQKTYRKRATEIFKQCQFIEEERLDQIRETLLDFIQAMYTQKYATDLNQIYENVSTKITTHQNSFDDLVFWAKSYGIENKLTKSLKFKKNDSDDEDEEEAEEEEEKVIESRSTKKSIRHEIEKNDKHSTVINNNVDNEEPLATKTKLKRTKTIGTTDKKNTNATEPSVMNNTILNQV</sequence>
<dbReference type="EMBL" id="CAJNOM010000036">
    <property type="protein sequence ID" value="CAF0876076.1"/>
    <property type="molecule type" value="Genomic_DNA"/>
</dbReference>
<feature type="region of interest" description="Disordered" evidence="2">
    <location>
        <begin position="400"/>
        <end position="423"/>
    </location>
</feature>
<reference evidence="3" key="1">
    <citation type="submission" date="2021-02" db="EMBL/GenBank/DDBJ databases">
        <authorList>
            <person name="Nowell W R."/>
        </authorList>
    </citation>
    <scope>NUCLEOTIDE SEQUENCE</scope>
</reference>
<evidence type="ECO:0000256" key="2">
    <source>
        <dbReference type="SAM" id="MobiDB-lite"/>
    </source>
</evidence>
<evidence type="ECO:0000313" key="3">
    <source>
        <dbReference type="EMBL" id="CAF0777565.1"/>
    </source>
</evidence>
<accession>A0A813R3G8</accession>
<dbReference type="Proteomes" id="UP000663832">
    <property type="component" value="Unassembled WGS sequence"/>
</dbReference>
<organism evidence="3 6">
    <name type="scientific">Adineta steineri</name>
    <dbReference type="NCBI Taxonomy" id="433720"/>
    <lineage>
        <taxon>Eukaryota</taxon>
        <taxon>Metazoa</taxon>
        <taxon>Spiralia</taxon>
        <taxon>Gnathifera</taxon>
        <taxon>Rotifera</taxon>
        <taxon>Eurotatoria</taxon>
        <taxon>Bdelloidea</taxon>
        <taxon>Adinetida</taxon>
        <taxon>Adinetidae</taxon>
        <taxon>Adineta</taxon>
    </lineage>
</organism>
<dbReference type="EMBL" id="CAJNOI010000019">
    <property type="protein sequence ID" value="CAF0827275.1"/>
    <property type="molecule type" value="Genomic_DNA"/>
</dbReference>
<protein>
    <submittedName>
        <fullName evidence="3">Uncharacterized protein</fullName>
    </submittedName>
</protein>
<dbReference type="EMBL" id="CAJNOM010000010">
    <property type="protein sequence ID" value="CAF0777565.1"/>
    <property type="molecule type" value="Genomic_DNA"/>
</dbReference>